<dbReference type="EMBL" id="CP019609">
    <property type="protein sequence ID" value="AQP53157.1"/>
    <property type="molecule type" value="Genomic_DNA"/>
</dbReference>
<reference evidence="9 10" key="1">
    <citation type="journal article" date="2010" name="Int. J. Syst. Evol. Microbiol.">
        <title>Vagococcus penaei sp. nov., isolated from spoilage microbiota of cooked shrimp (Penaeus vannamei).</title>
        <authorList>
            <person name="Jaffres E."/>
            <person name="Prevost H."/>
            <person name="Rossero A."/>
            <person name="Joffraud J.J."/>
            <person name="Dousset X."/>
        </authorList>
    </citation>
    <scope>NUCLEOTIDE SEQUENCE [LARGE SCALE GENOMIC DNA]</scope>
    <source>
        <strain evidence="9 10">CD276</strain>
    </source>
</reference>
<dbReference type="GO" id="GO:0006012">
    <property type="term" value="P:galactose metabolic process"/>
    <property type="evidence" value="ECO:0007669"/>
    <property type="project" value="UniProtKB-KW"/>
</dbReference>
<dbReference type="GO" id="GO:0005737">
    <property type="term" value="C:cytoplasm"/>
    <property type="evidence" value="ECO:0007669"/>
    <property type="project" value="InterPro"/>
</dbReference>
<keyword evidence="7" id="KW-0119">Carbohydrate metabolism</keyword>
<sequence length="409" mass="46738">MNKHQVIENFVTLAIQSGGWMEMDRIYLQNRLMDLINESTFDATQVTKEIPPVAMELVEQFIIIAKENGVLPIEAATNEQSQFVAQLMDFLTPPPSVVNAMFSQHYNDEPQVALDYFYTICLQNHQVEVPSVSRTDELTAPYPLNLKTLSTDLPAKVTITNADYPKCSVCMTNEGYSTQRYPIVEHALRFIRLNLLGDSWFFRFAPVSYQKQQAIFLSEEHSVITRREKLSRMIQLVDVFSSYMIGFDEVADSNLIEKHSYLEGANQLFPIESAKNAELMTLTLFPTVTIRSLIWNQSALSLSSSQPLELLNAMDYVVSKWINDYGLEHQIAIALRKNEEVYTGYIIFTDERLTHARQLVKQGFNGQSNWFDACGAYVLSQATNREVVQSLEQEDSICMNRLDNFITTL</sequence>
<keyword evidence="6" id="KW-0299">Galactose metabolism</keyword>
<dbReference type="PANTHER" id="PTHR39191">
    <property type="entry name" value="GALACTOSE-1-PHOSPHATE URIDYLYLTRANSFERASE"/>
    <property type="match status" value="1"/>
</dbReference>
<proteinExistence type="predicted"/>
<dbReference type="PANTHER" id="PTHR39191:SF1">
    <property type="entry name" value="DUF4922 DOMAIN-CONTAINING PROTEIN"/>
    <property type="match status" value="1"/>
</dbReference>
<protein>
    <recommendedName>
        <fullName evidence="8">Galactose-1-phosphate uridyl transferase N-terminal domain-containing protein</fullName>
    </recommendedName>
</protein>
<dbReference type="Proteomes" id="UP000188246">
    <property type="component" value="Chromosome"/>
</dbReference>
<evidence type="ECO:0000256" key="4">
    <source>
        <dbReference type="ARBA" id="ARBA00022679"/>
    </source>
</evidence>
<evidence type="ECO:0000256" key="7">
    <source>
        <dbReference type="ARBA" id="ARBA00023277"/>
    </source>
</evidence>
<dbReference type="RefSeq" id="WP_077275255.1">
    <property type="nucleotide sequence ID" value="NZ_CP019609.1"/>
</dbReference>
<keyword evidence="10" id="KW-1185">Reference proteome</keyword>
<keyword evidence="5" id="KW-0548">Nucleotidyltransferase</keyword>
<evidence type="ECO:0000313" key="10">
    <source>
        <dbReference type="Proteomes" id="UP000188246"/>
    </source>
</evidence>
<evidence type="ECO:0000256" key="2">
    <source>
        <dbReference type="ARBA" id="ARBA00004947"/>
    </source>
</evidence>
<evidence type="ECO:0000259" key="8">
    <source>
        <dbReference type="Pfam" id="PF01087"/>
    </source>
</evidence>
<dbReference type="KEGG" id="vpi:BW732_02190"/>
<keyword evidence="3" id="KW-0963">Cytoplasm</keyword>
<dbReference type="AlphaFoldDB" id="A0A1Q2D4H6"/>
<dbReference type="OrthoDB" id="2293at2"/>
<comment type="pathway">
    <text evidence="2">Carbohydrate metabolism; galactose metabolism.</text>
</comment>
<dbReference type="GO" id="GO:0008108">
    <property type="term" value="F:UDP-glucose:hexose-1-phosphate uridylyltransferase activity"/>
    <property type="evidence" value="ECO:0007669"/>
    <property type="project" value="UniProtKB-EC"/>
</dbReference>
<dbReference type="InterPro" id="IPR005849">
    <property type="entry name" value="GalP_Utransf_N"/>
</dbReference>
<organism evidence="9 10">
    <name type="scientific">Vagococcus penaei</name>
    <dbReference type="NCBI Taxonomy" id="633807"/>
    <lineage>
        <taxon>Bacteria</taxon>
        <taxon>Bacillati</taxon>
        <taxon>Bacillota</taxon>
        <taxon>Bacilli</taxon>
        <taxon>Lactobacillales</taxon>
        <taxon>Enterococcaceae</taxon>
        <taxon>Vagococcus</taxon>
    </lineage>
</organism>
<feature type="domain" description="Galactose-1-phosphate uridyl transferase N-terminal" evidence="8">
    <location>
        <begin position="22"/>
        <end position="135"/>
    </location>
</feature>
<accession>A0A1Q2D4H6</accession>
<evidence type="ECO:0000256" key="5">
    <source>
        <dbReference type="ARBA" id="ARBA00022695"/>
    </source>
</evidence>
<dbReference type="STRING" id="633807.BW732_02190"/>
<keyword evidence="4" id="KW-0808">Transferase</keyword>
<dbReference type="Pfam" id="PF01087">
    <property type="entry name" value="GalP_UDP_transf"/>
    <property type="match status" value="1"/>
</dbReference>
<comment type="catalytic activity">
    <reaction evidence="1">
        <text>alpha-D-galactose 1-phosphate + UDP-alpha-D-glucose = alpha-D-glucose 1-phosphate + UDP-alpha-D-galactose</text>
        <dbReference type="Rhea" id="RHEA:13989"/>
        <dbReference type="ChEBI" id="CHEBI:58336"/>
        <dbReference type="ChEBI" id="CHEBI:58601"/>
        <dbReference type="ChEBI" id="CHEBI:58885"/>
        <dbReference type="ChEBI" id="CHEBI:66914"/>
        <dbReference type="EC" id="2.7.7.12"/>
    </reaction>
</comment>
<gene>
    <name evidence="9" type="ORF">BW732_02190</name>
</gene>
<dbReference type="InterPro" id="IPR000766">
    <property type="entry name" value="GalP_uridyl_Trfase_II"/>
</dbReference>
<evidence type="ECO:0000313" key="9">
    <source>
        <dbReference type="EMBL" id="AQP53157.1"/>
    </source>
</evidence>
<evidence type="ECO:0000256" key="1">
    <source>
        <dbReference type="ARBA" id="ARBA00001107"/>
    </source>
</evidence>
<name>A0A1Q2D4H6_9ENTE</name>
<evidence type="ECO:0000256" key="6">
    <source>
        <dbReference type="ARBA" id="ARBA00023144"/>
    </source>
</evidence>
<evidence type="ECO:0000256" key="3">
    <source>
        <dbReference type="ARBA" id="ARBA00022490"/>
    </source>
</evidence>